<organism evidence="1 2">
    <name type="scientific">Chitinophaga horti</name>
    <dbReference type="NCBI Taxonomy" id="2920382"/>
    <lineage>
        <taxon>Bacteria</taxon>
        <taxon>Pseudomonadati</taxon>
        <taxon>Bacteroidota</taxon>
        <taxon>Chitinophagia</taxon>
        <taxon>Chitinophagales</taxon>
        <taxon>Chitinophagaceae</taxon>
        <taxon>Chitinophaga</taxon>
    </lineage>
</organism>
<evidence type="ECO:0008006" key="3">
    <source>
        <dbReference type="Google" id="ProtNLM"/>
    </source>
</evidence>
<reference evidence="1" key="1">
    <citation type="submission" date="2022-10" db="EMBL/GenBank/DDBJ databases">
        <title>Chitinophaga sp. nov., isolated from soil.</title>
        <authorList>
            <person name="Jeon C.O."/>
        </authorList>
    </citation>
    <scope>NUCLEOTIDE SEQUENCE</scope>
    <source>
        <strain evidence="1">R8</strain>
    </source>
</reference>
<gene>
    <name evidence="1" type="ORF">MKQ68_13595</name>
</gene>
<dbReference type="Gene3D" id="2.130.10.10">
    <property type="entry name" value="YVTN repeat-like/Quinoprotein amine dehydrogenase"/>
    <property type="match status" value="1"/>
</dbReference>
<evidence type="ECO:0000313" key="2">
    <source>
        <dbReference type="Proteomes" id="UP001162741"/>
    </source>
</evidence>
<keyword evidence="2" id="KW-1185">Reference proteome</keyword>
<dbReference type="InterPro" id="IPR011047">
    <property type="entry name" value="Quinoprotein_ADH-like_sf"/>
</dbReference>
<sequence>MHCPFLLVNIIAIIFLLGCRKDAHPTDDTPLPVKPGGLVVLEEVINDSLVVIKWEKYLGKDFRNYVNIASGITLHGNVLDYRSLYRTVQDRNKTRDTISIPRVIHAKLTVEVHTTKAILRSEILYERKAAFHKMNVSDILVDTLRDHVYAIDRTKGSIMLLNYFTGYELAKIDLFQNIGYSDLGDNNVLYVPCKDGRLFLLDATSLKKKDSLQVSSQGISSVVHDKGYYYVATHDASDGGNKAVKVFSSAGNTLFEEAYGKPGMRLAKLGALSEMSCIYGLPLDDTPTFYRYEKKDGAAIRAQLRYTPGRVTFTPPIYPVSIPGGLLIGSAYDGIFFYEEEYPRFYRTPSLPYRTGEASWYFSHSHEHHYICLAVNGQVNEFWHEFTSSLSDYWGRRFTRRKPFKIFYDRGVIVMTRVIDSETQEEYFDFERFKPFF</sequence>
<dbReference type="EMBL" id="CP107006">
    <property type="protein sequence ID" value="UYQ91127.1"/>
    <property type="molecule type" value="Genomic_DNA"/>
</dbReference>
<protein>
    <recommendedName>
        <fullName evidence="3">TolB-like 6-blade propeller-like</fullName>
    </recommendedName>
</protein>
<proteinExistence type="predicted"/>
<dbReference type="RefSeq" id="WP_264279606.1">
    <property type="nucleotide sequence ID" value="NZ_CP107006.1"/>
</dbReference>
<evidence type="ECO:0000313" key="1">
    <source>
        <dbReference type="EMBL" id="UYQ91127.1"/>
    </source>
</evidence>
<name>A0ABY6IYZ1_9BACT</name>
<dbReference type="SUPFAM" id="SSF50998">
    <property type="entry name" value="Quinoprotein alcohol dehydrogenase-like"/>
    <property type="match status" value="1"/>
</dbReference>
<dbReference type="Proteomes" id="UP001162741">
    <property type="component" value="Chromosome"/>
</dbReference>
<accession>A0ABY6IYZ1</accession>
<dbReference type="InterPro" id="IPR015943">
    <property type="entry name" value="WD40/YVTN_repeat-like_dom_sf"/>
</dbReference>